<evidence type="ECO:0000256" key="8">
    <source>
        <dbReference type="ARBA" id="ARBA00023170"/>
    </source>
</evidence>
<dbReference type="Proteomes" id="UP000267517">
    <property type="component" value="Chromosome I"/>
</dbReference>
<name>A0A250KIF2_9BACT</name>
<gene>
    <name evidence="15" type="ORF">PMEL1_01417</name>
</gene>
<keyword evidence="3 10" id="KW-1134">Transmembrane beta strand</keyword>
<dbReference type="RefSeq" id="WP_120174571.1">
    <property type="nucleotide sequence ID" value="NZ_AP018049.1"/>
</dbReference>
<dbReference type="OrthoDB" id="9768177at2"/>
<evidence type="ECO:0000259" key="13">
    <source>
        <dbReference type="Pfam" id="PF00593"/>
    </source>
</evidence>
<organism evidence="15 16">
    <name type="scientific">Prevotella melaninogenica</name>
    <dbReference type="NCBI Taxonomy" id="28132"/>
    <lineage>
        <taxon>Bacteria</taxon>
        <taxon>Pseudomonadati</taxon>
        <taxon>Bacteroidota</taxon>
        <taxon>Bacteroidia</taxon>
        <taxon>Bacteroidales</taxon>
        <taxon>Prevotellaceae</taxon>
        <taxon>Prevotella</taxon>
    </lineage>
</organism>
<keyword evidence="4 10" id="KW-0812">Transmembrane</keyword>
<dbReference type="InterPro" id="IPR012910">
    <property type="entry name" value="Plug_dom"/>
</dbReference>
<comment type="similarity">
    <text evidence="10 11">Belongs to the TonB-dependent receptor family.</text>
</comment>
<dbReference type="Pfam" id="PF07715">
    <property type="entry name" value="Plug"/>
    <property type="match status" value="1"/>
</dbReference>
<evidence type="ECO:0000256" key="5">
    <source>
        <dbReference type="ARBA" id="ARBA00022729"/>
    </source>
</evidence>
<dbReference type="InterPro" id="IPR037066">
    <property type="entry name" value="Plug_dom_sf"/>
</dbReference>
<evidence type="ECO:0000256" key="12">
    <source>
        <dbReference type="SAM" id="SignalP"/>
    </source>
</evidence>
<keyword evidence="7 10" id="KW-0472">Membrane</keyword>
<feature type="signal peptide" evidence="12">
    <location>
        <begin position="1"/>
        <end position="26"/>
    </location>
</feature>
<keyword evidence="8" id="KW-0675">Receptor</keyword>
<dbReference type="GO" id="GO:0009279">
    <property type="term" value="C:cell outer membrane"/>
    <property type="evidence" value="ECO:0007669"/>
    <property type="project" value="UniProtKB-SubCell"/>
</dbReference>
<reference evidence="15 16" key="1">
    <citation type="submission" date="2017-05" db="EMBL/GenBank/DDBJ databases">
        <title>whole genome sequence of Prevotella melaninogenica GAI 07411.</title>
        <authorList>
            <person name="Kondo Y."/>
            <person name="Hoshino T."/>
        </authorList>
    </citation>
    <scope>NUCLEOTIDE SEQUENCE [LARGE SCALE GENOMIC DNA]</scope>
    <source>
        <strain evidence="15 16">GAI 07411</strain>
    </source>
</reference>
<dbReference type="Pfam" id="PF13715">
    <property type="entry name" value="CarbopepD_reg_2"/>
    <property type="match status" value="1"/>
</dbReference>
<evidence type="ECO:0000256" key="1">
    <source>
        <dbReference type="ARBA" id="ARBA00004571"/>
    </source>
</evidence>
<dbReference type="GO" id="GO:0015344">
    <property type="term" value="F:siderophore uptake transmembrane transporter activity"/>
    <property type="evidence" value="ECO:0007669"/>
    <property type="project" value="TreeGrafter"/>
</dbReference>
<evidence type="ECO:0000256" key="10">
    <source>
        <dbReference type="PROSITE-ProRule" id="PRU01360"/>
    </source>
</evidence>
<evidence type="ECO:0000256" key="2">
    <source>
        <dbReference type="ARBA" id="ARBA00022448"/>
    </source>
</evidence>
<evidence type="ECO:0000313" key="16">
    <source>
        <dbReference type="Proteomes" id="UP000267517"/>
    </source>
</evidence>
<proteinExistence type="inferred from homology"/>
<keyword evidence="6 11" id="KW-0798">TonB box</keyword>
<dbReference type="PANTHER" id="PTHR30069:SF29">
    <property type="entry name" value="HEMOGLOBIN AND HEMOGLOBIN-HAPTOGLOBIN-BINDING PROTEIN 1-RELATED"/>
    <property type="match status" value="1"/>
</dbReference>
<dbReference type="Gene3D" id="2.40.170.20">
    <property type="entry name" value="TonB-dependent receptor, beta-barrel domain"/>
    <property type="match status" value="1"/>
</dbReference>
<dbReference type="SUPFAM" id="SSF49464">
    <property type="entry name" value="Carboxypeptidase regulatory domain-like"/>
    <property type="match status" value="1"/>
</dbReference>
<dbReference type="SUPFAM" id="SSF56935">
    <property type="entry name" value="Porins"/>
    <property type="match status" value="1"/>
</dbReference>
<dbReference type="AlphaFoldDB" id="A0A250KIF2"/>
<evidence type="ECO:0000256" key="11">
    <source>
        <dbReference type="RuleBase" id="RU003357"/>
    </source>
</evidence>
<evidence type="ECO:0000259" key="14">
    <source>
        <dbReference type="Pfam" id="PF07715"/>
    </source>
</evidence>
<dbReference type="Pfam" id="PF00593">
    <property type="entry name" value="TonB_dep_Rec_b-barrel"/>
    <property type="match status" value="1"/>
</dbReference>
<protein>
    <submittedName>
        <fullName evidence="15">SusC/RagA family TonB-linked outer membrane protein</fullName>
    </submittedName>
</protein>
<evidence type="ECO:0000256" key="7">
    <source>
        <dbReference type="ARBA" id="ARBA00023136"/>
    </source>
</evidence>
<dbReference type="EMBL" id="AP018049">
    <property type="protein sequence ID" value="BBA29479.1"/>
    <property type="molecule type" value="Genomic_DNA"/>
</dbReference>
<dbReference type="Gene3D" id="2.170.130.10">
    <property type="entry name" value="TonB-dependent receptor, plug domain"/>
    <property type="match status" value="1"/>
</dbReference>
<dbReference type="PROSITE" id="PS52016">
    <property type="entry name" value="TONB_DEPENDENT_REC_3"/>
    <property type="match status" value="1"/>
</dbReference>
<keyword evidence="5 12" id="KW-0732">Signal</keyword>
<dbReference type="InterPro" id="IPR008969">
    <property type="entry name" value="CarboxyPept-like_regulatory"/>
</dbReference>
<evidence type="ECO:0000256" key="3">
    <source>
        <dbReference type="ARBA" id="ARBA00022452"/>
    </source>
</evidence>
<keyword evidence="2 10" id="KW-0813">Transport</keyword>
<keyword evidence="9 10" id="KW-0998">Cell outer membrane</keyword>
<feature type="chain" id="PRO_5012874358" evidence="12">
    <location>
        <begin position="27"/>
        <end position="978"/>
    </location>
</feature>
<dbReference type="InterPro" id="IPR023996">
    <property type="entry name" value="TonB-dep_OMP_SusC/RagA"/>
</dbReference>
<comment type="subcellular location">
    <subcellularLocation>
        <location evidence="1 10">Cell outer membrane</location>
        <topology evidence="1 10">Multi-pass membrane protein</topology>
    </subcellularLocation>
</comment>
<feature type="domain" description="TonB-dependent receptor-like beta-barrel" evidence="13">
    <location>
        <begin position="467"/>
        <end position="833"/>
    </location>
</feature>
<dbReference type="GO" id="GO:0044718">
    <property type="term" value="P:siderophore transmembrane transport"/>
    <property type="evidence" value="ECO:0007669"/>
    <property type="project" value="TreeGrafter"/>
</dbReference>
<dbReference type="NCBIfam" id="TIGR04057">
    <property type="entry name" value="SusC_RagA_signa"/>
    <property type="match status" value="1"/>
</dbReference>
<evidence type="ECO:0000256" key="9">
    <source>
        <dbReference type="ARBA" id="ARBA00023237"/>
    </source>
</evidence>
<dbReference type="InterPro" id="IPR000531">
    <property type="entry name" value="Beta-barrel_TonB"/>
</dbReference>
<sequence>MKLTIKNKLSGLILFALMMFCSQVSAQDFTATGTVSDSGHEPLIGASVSVVGGKVGAITDIDGNFSIQCRQGDMLEITYVGYTSRKVQAGKGLKIVMEEDAKTLDEVTIVGIGYGKMRKSDLTGAIASVSSKDMKQGVITSTEQLLQGKVAGLSIVQSSGAVESGASIRLRGGTSLSASNGPLVVVDGIPGVDINSVQPSEIVSMDILKDASAAAIYGSRGANGVIIITTNRQGSDTEVNTVQYNGYVALASAAKMLDLLSANQWRSYVRSTGNMNALDFGASTDWQKELMRTAISHGHNVNFSSSKKKHGYRASFTYNNNEGVIKNNTMNRLAGSLSAYQTGMNGRLRLDEGINTNFDSWHPVDNRIFERMTNLQPTFPVYNQDGSYAQFNGTNTENPVELNNNRTEDRKRHRFLGYLKAELSLLEGLVATVNTSYEFNSVKSGLYKPTYARMEGQSEHGWGQRIYDDYTNKQLELYLTYDKKFADIHHLNLMGGYSYLNNTYEGFSSTRSGFDSDAFGYNNLGAGTDHRQGDVGSYKGESKLISFFGRVNYSLMDRYMLTATLRNDGSSRFGQHHKWGVFPSLSLAWRISEEPFMTSTREWLDNLKLRAGFGVTGNQNGIGEYKSLSILSAAGSAYYDGTTGTWKNSYTQIQNPNPDLKWESTAQWNLGLDFSLYNRLNGTLELYYKKTSDLLWTYPVPQPPYLVGTMLANVGDLVNKGFELTLGYKAVRTKDWTLDANLSLAYNHQEITKLSNDQYQAVGLQAGPLHSVRGMSNTYAQVIKEGFPAGAFWGPHCTGISEDGKYMLEKDENGKVKEGYLGSAMPKWNLGLSLNAIWRDFDASIAAYGMFGQKVLNVSRMVMYDPTRFPSQNTLDDFMKSGITDNPTFSDYFIENGDFFRLQSITLGYSVPLNAVKKMGLSRLRFYVTGENLFCITGYKGIDPEVSVPDNVLNSPGIDFFNSYPRPRTFSLGVNIGF</sequence>
<evidence type="ECO:0000256" key="4">
    <source>
        <dbReference type="ARBA" id="ARBA00022692"/>
    </source>
</evidence>
<dbReference type="NCBIfam" id="TIGR04056">
    <property type="entry name" value="OMP_RagA_SusC"/>
    <property type="match status" value="1"/>
</dbReference>
<evidence type="ECO:0000313" key="15">
    <source>
        <dbReference type="EMBL" id="BBA29479.1"/>
    </source>
</evidence>
<accession>A0A250KIF2</accession>
<dbReference type="InterPro" id="IPR036942">
    <property type="entry name" value="Beta-barrel_TonB_sf"/>
</dbReference>
<dbReference type="PANTHER" id="PTHR30069">
    <property type="entry name" value="TONB-DEPENDENT OUTER MEMBRANE RECEPTOR"/>
    <property type="match status" value="1"/>
</dbReference>
<dbReference type="InterPro" id="IPR039426">
    <property type="entry name" value="TonB-dep_rcpt-like"/>
</dbReference>
<evidence type="ECO:0000256" key="6">
    <source>
        <dbReference type="ARBA" id="ARBA00023077"/>
    </source>
</evidence>
<dbReference type="Gene3D" id="2.60.40.1120">
    <property type="entry name" value="Carboxypeptidase-like, regulatory domain"/>
    <property type="match status" value="1"/>
</dbReference>
<dbReference type="InterPro" id="IPR023997">
    <property type="entry name" value="TonB-dep_OMP_SusC/RagA_CS"/>
</dbReference>
<feature type="domain" description="TonB-dependent receptor plug" evidence="14">
    <location>
        <begin position="119"/>
        <end position="225"/>
    </location>
</feature>